<dbReference type="OrthoDB" id="5874622at2759"/>
<comment type="caution">
    <text evidence="1">The sequence shown here is derived from an EMBL/GenBank/DDBJ whole genome shotgun (WGS) entry which is preliminary data.</text>
</comment>
<reference evidence="1 2" key="1">
    <citation type="submission" date="2014-10" db="EMBL/GenBank/DDBJ databases">
        <title>Draft genome of the hookworm Ancylostoma caninum.</title>
        <authorList>
            <person name="Mitreva M."/>
        </authorList>
    </citation>
    <scope>NUCLEOTIDE SEQUENCE [LARGE SCALE GENOMIC DNA]</scope>
    <source>
        <strain evidence="1 2">Baltimore</strain>
    </source>
</reference>
<gene>
    <name evidence="1" type="ORF">ANCCAN_19002</name>
</gene>
<organism evidence="1 2">
    <name type="scientific">Ancylostoma caninum</name>
    <name type="common">Dog hookworm</name>
    <dbReference type="NCBI Taxonomy" id="29170"/>
    <lineage>
        <taxon>Eukaryota</taxon>
        <taxon>Metazoa</taxon>
        <taxon>Ecdysozoa</taxon>
        <taxon>Nematoda</taxon>
        <taxon>Chromadorea</taxon>
        <taxon>Rhabditida</taxon>
        <taxon>Rhabditina</taxon>
        <taxon>Rhabditomorpha</taxon>
        <taxon>Strongyloidea</taxon>
        <taxon>Ancylostomatidae</taxon>
        <taxon>Ancylostomatinae</taxon>
        <taxon>Ancylostoma</taxon>
    </lineage>
</organism>
<dbReference type="Proteomes" id="UP000252519">
    <property type="component" value="Unassembled WGS sequence"/>
</dbReference>
<evidence type="ECO:0000313" key="1">
    <source>
        <dbReference type="EMBL" id="RCN35149.1"/>
    </source>
</evidence>
<sequence length="1132" mass="127105">MLHSSSWVKQNVAEGIHSTWRNSNSAFFNRWFAAAVSPWENGVLGDRWGTTESLKPPLVEERYSRSYTGRKQTHDWRDRWSNVKDGAISVRSVSPRAVSEPENAYLPCDASVPPSDTEYSLGLTSERNPNGEIDRKVDAGECMSALADVKVEAGSGLPVPAVESVELQATDDLNSKTQVNCSKEDVDAFIGNSLRSLEDVSFQVDRVLRVMIDFLHPDGRSLLGLNSSDFYRLCSFYSRVNFERLDDLEWEKVDIHLVEMLLEHLLWLCRSLVVGMLAKEALLVEDHIDFARLDLDLSYCDDLDEHKEIDLLLALAEDLRCIPQVQSNDRYGWFTVCQALRDIVNAFDANDRPRLRELGVVDTAERVSERIVLGMSVSADDVMNLLRDSMNSGFGEYIWLVENHPQLIGTMDHVDCIMDSIPLMTKCVDIRPLHRTLTVIPRFLSQLGNDERDSWVGKNIGRYQSLEAVRSWLQLIRNAEKEEDLALELTVQFFFCSVKCGAEEFLGALLDKIPLEKKVIAIKSIELMPHSLHSTLIPDRCASTEGGLYEAVQRMTEEMPVTRFKSDGVFIIEQLCEHCSLSPSRLLSEVFFPMMSTATKGKSAIAICSLVKQEAFRKEVLAASTVSTTDLVTFALKHYEPPVSSASTSKYLFIETVLRAVDTLLRENESLKVDFNAILDDLKSLKWYHAFVILSLFFHDAFRVGVSIKFPWRDELSACNTVETFCEIPLILTSWPGDNSNLFESFIIEKNPNEMVLHSLFAENFGMDDADMLSRSMLLALDRSGGRLDDFLPIFSSAIQKLRNEERDWERFLLEEEFKYQDVPHAQVFDCTGISFGFFDDDNQGVRNWLNTGACPDEPVEIVGKAASLRVSSLGSVNGPRQNFSAIASSLLDVSEFSSVFLEESPRISSTAPDMYMLSKSDSCVLNTTEASKEKPCERLVGIKNSCISRPGGVYDDVKPPERIDAEQCMATMLNEICKEFGEYCAASTLVRIADGEVSHEVDLNISAITSGSDEVGDDSLLQTIPSGSRDSLLNSQQSFAGMNGADVESADEKTCTNLSSDWDEVVSLKEEPAREHVLLELRTFTWALDTIEEWDECPVSVRTKVLRLALESRCSVIKKRAQQLRGSDMED</sequence>
<keyword evidence="2" id="KW-1185">Reference proteome</keyword>
<accession>A0A368FVZ8</accession>
<name>A0A368FVZ8_ANCCA</name>
<dbReference type="EMBL" id="JOJR01000696">
    <property type="protein sequence ID" value="RCN35149.1"/>
    <property type="molecule type" value="Genomic_DNA"/>
</dbReference>
<protein>
    <submittedName>
        <fullName evidence="1">Uncharacterized protein</fullName>
    </submittedName>
</protein>
<evidence type="ECO:0000313" key="2">
    <source>
        <dbReference type="Proteomes" id="UP000252519"/>
    </source>
</evidence>
<dbReference type="AlphaFoldDB" id="A0A368FVZ8"/>
<proteinExistence type="predicted"/>